<dbReference type="RefSeq" id="WP_338689752.1">
    <property type="nucleotide sequence ID" value="NZ_AP024702.1"/>
</dbReference>
<evidence type="ECO:0000256" key="1">
    <source>
        <dbReference type="ARBA" id="ARBA00004141"/>
    </source>
</evidence>
<feature type="transmembrane region" description="Helical" evidence="5">
    <location>
        <begin position="168"/>
        <end position="186"/>
    </location>
</feature>
<keyword evidence="4 5" id="KW-0472">Membrane</keyword>
<evidence type="ECO:0000256" key="3">
    <source>
        <dbReference type="ARBA" id="ARBA00022989"/>
    </source>
</evidence>
<feature type="transmembrane region" description="Helical" evidence="5">
    <location>
        <begin position="6"/>
        <end position="23"/>
    </location>
</feature>
<dbReference type="Gene3D" id="1.20.1420.30">
    <property type="entry name" value="NCX, central ion-binding region"/>
    <property type="match status" value="1"/>
</dbReference>
<feature type="transmembrane region" description="Helical" evidence="5">
    <location>
        <begin position="206"/>
        <end position="230"/>
    </location>
</feature>
<dbReference type="InterPro" id="IPR004481">
    <property type="entry name" value="K/Na/Ca-exchanger"/>
</dbReference>
<proteinExistence type="predicted"/>
<dbReference type="NCBIfam" id="TIGR00367">
    <property type="entry name" value="calcium/sodium antiporter"/>
    <property type="match status" value="1"/>
</dbReference>
<organism evidence="7 8">
    <name type="scientific">Haloferula helveola</name>
    <dbReference type="NCBI Taxonomy" id="490095"/>
    <lineage>
        <taxon>Bacteria</taxon>
        <taxon>Pseudomonadati</taxon>
        <taxon>Verrucomicrobiota</taxon>
        <taxon>Verrucomicrobiia</taxon>
        <taxon>Verrucomicrobiales</taxon>
        <taxon>Verrucomicrobiaceae</taxon>
        <taxon>Haloferula</taxon>
    </lineage>
</organism>
<evidence type="ECO:0000313" key="8">
    <source>
        <dbReference type="Proteomes" id="UP001374893"/>
    </source>
</evidence>
<keyword evidence="8" id="KW-1185">Reference proteome</keyword>
<dbReference type="Proteomes" id="UP001374893">
    <property type="component" value="Chromosome"/>
</dbReference>
<dbReference type="PANTHER" id="PTHR10846:SF8">
    <property type="entry name" value="INNER MEMBRANE PROTEIN YRBG"/>
    <property type="match status" value="1"/>
</dbReference>
<keyword evidence="3 5" id="KW-1133">Transmembrane helix</keyword>
<feature type="domain" description="Sodium/calcium exchanger membrane region" evidence="6">
    <location>
        <begin position="5"/>
        <end position="144"/>
    </location>
</feature>
<dbReference type="Pfam" id="PF01699">
    <property type="entry name" value="Na_Ca_ex"/>
    <property type="match status" value="2"/>
</dbReference>
<dbReference type="InterPro" id="IPR004837">
    <property type="entry name" value="NaCa_Exmemb"/>
</dbReference>
<protein>
    <submittedName>
        <fullName evidence="7">Sodium/calcium antiporter</fullName>
    </submittedName>
</protein>
<feature type="transmembrane region" description="Helical" evidence="5">
    <location>
        <begin position="294"/>
        <end position="312"/>
    </location>
</feature>
<comment type="subcellular location">
    <subcellularLocation>
        <location evidence="1">Membrane</location>
        <topology evidence="1">Multi-pass membrane protein</topology>
    </subcellularLocation>
</comment>
<feature type="domain" description="Sodium/calcium exchanger membrane region" evidence="6">
    <location>
        <begin position="172"/>
        <end position="312"/>
    </location>
</feature>
<dbReference type="EMBL" id="AP024702">
    <property type="protein sequence ID" value="BCX47513.1"/>
    <property type="molecule type" value="Genomic_DNA"/>
</dbReference>
<feature type="transmembrane region" description="Helical" evidence="5">
    <location>
        <begin position="237"/>
        <end position="259"/>
    </location>
</feature>
<evidence type="ECO:0000256" key="5">
    <source>
        <dbReference type="SAM" id="Phobius"/>
    </source>
</evidence>
<feature type="transmembrane region" description="Helical" evidence="5">
    <location>
        <begin position="30"/>
        <end position="48"/>
    </location>
</feature>
<evidence type="ECO:0000313" key="7">
    <source>
        <dbReference type="EMBL" id="BCX47513.1"/>
    </source>
</evidence>
<evidence type="ECO:0000256" key="2">
    <source>
        <dbReference type="ARBA" id="ARBA00022692"/>
    </source>
</evidence>
<accession>A0ABN6H6C9</accession>
<sequence length="315" mass="32397">MWLHALLVAVSFLILFAGAEMLVRGGSALAIRLGLTPLVVGLTVVAYGTSTPELLVSLKSAFAGQPDIAVGNVVGSNLFNIAVILGISAVILPIRSHLQILRWDAPVLLAVTLLAPLTFLDGVVTRTEGGVLLILAAAYTIWAIRLARREGSNVEVSDDDAATVAKPGLAVAAVLIAAGLGVLVFGSRLLVTHAVEIAQSLGVSEAVIGLTIVAAGTSMPELATSVVAAFRGQSDIALGNVLGSNLFNLLFVLGGSALVHPVSTSGITLLDLGAMALVTGLLVPFLITGKRLGRLEGTILLATFAAYLFLMWPRG</sequence>
<feature type="transmembrane region" description="Helical" evidence="5">
    <location>
        <begin position="68"/>
        <end position="94"/>
    </location>
</feature>
<feature type="transmembrane region" description="Helical" evidence="5">
    <location>
        <begin position="106"/>
        <end position="124"/>
    </location>
</feature>
<evidence type="ECO:0000259" key="6">
    <source>
        <dbReference type="Pfam" id="PF01699"/>
    </source>
</evidence>
<reference evidence="7 8" key="1">
    <citation type="submission" date="2021-06" db="EMBL/GenBank/DDBJ databases">
        <title>Complete genome of Haloferula helveola possessing various polysaccharide degrading enzymes.</title>
        <authorList>
            <person name="Takami H."/>
            <person name="Huang C."/>
            <person name="Hamasaki K."/>
        </authorList>
    </citation>
    <scope>NUCLEOTIDE SEQUENCE [LARGE SCALE GENOMIC DNA]</scope>
    <source>
        <strain evidence="7 8">CN-1</strain>
    </source>
</reference>
<gene>
    <name evidence="7" type="primary">yrbG_1</name>
    <name evidence="7" type="ORF">HAHE_14210</name>
</gene>
<feature type="transmembrane region" description="Helical" evidence="5">
    <location>
        <begin position="265"/>
        <end position="287"/>
    </location>
</feature>
<name>A0ABN6H6C9_9BACT</name>
<keyword evidence="2 5" id="KW-0812">Transmembrane</keyword>
<evidence type="ECO:0000256" key="4">
    <source>
        <dbReference type="ARBA" id="ARBA00023136"/>
    </source>
</evidence>
<feature type="transmembrane region" description="Helical" evidence="5">
    <location>
        <begin position="130"/>
        <end position="147"/>
    </location>
</feature>
<dbReference type="PANTHER" id="PTHR10846">
    <property type="entry name" value="SODIUM/POTASSIUM/CALCIUM EXCHANGER"/>
    <property type="match status" value="1"/>
</dbReference>
<dbReference type="InterPro" id="IPR044880">
    <property type="entry name" value="NCX_ion-bd_dom_sf"/>
</dbReference>